<evidence type="ECO:0000256" key="1">
    <source>
        <dbReference type="ARBA" id="ARBA00004651"/>
    </source>
</evidence>
<keyword evidence="4 7" id="KW-1133">Transmembrane helix</keyword>
<name>A0A673GMH7_9TELE</name>
<feature type="domain" description="Amino acid permease N-terminal" evidence="8">
    <location>
        <begin position="39"/>
        <end position="98"/>
    </location>
</feature>
<evidence type="ECO:0000256" key="3">
    <source>
        <dbReference type="ARBA" id="ARBA00022692"/>
    </source>
</evidence>
<organism evidence="9 10">
    <name type="scientific">Sinocyclocheilus rhinocerous</name>
    <dbReference type="NCBI Taxonomy" id="307959"/>
    <lineage>
        <taxon>Eukaryota</taxon>
        <taxon>Metazoa</taxon>
        <taxon>Chordata</taxon>
        <taxon>Craniata</taxon>
        <taxon>Vertebrata</taxon>
        <taxon>Euteleostomi</taxon>
        <taxon>Actinopterygii</taxon>
        <taxon>Neopterygii</taxon>
        <taxon>Teleostei</taxon>
        <taxon>Ostariophysi</taxon>
        <taxon>Cypriniformes</taxon>
        <taxon>Cyprinidae</taxon>
        <taxon>Cyprininae</taxon>
        <taxon>Sinocyclocheilus</taxon>
    </lineage>
</organism>
<feature type="region of interest" description="Disordered" evidence="6">
    <location>
        <begin position="1"/>
        <end position="28"/>
    </location>
</feature>
<dbReference type="GO" id="GO:0055075">
    <property type="term" value="P:potassium ion homeostasis"/>
    <property type="evidence" value="ECO:0007669"/>
    <property type="project" value="TreeGrafter"/>
</dbReference>
<feature type="compositionally biased region" description="Polar residues" evidence="6">
    <location>
        <begin position="17"/>
        <end position="27"/>
    </location>
</feature>
<keyword evidence="2" id="KW-0813">Transport</keyword>
<evidence type="ECO:0000259" key="8">
    <source>
        <dbReference type="Pfam" id="PF08403"/>
    </source>
</evidence>
<evidence type="ECO:0000313" key="10">
    <source>
        <dbReference type="Proteomes" id="UP000472270"/>
    </source>
</evidence>
<comment type="subcellular location">
    <subcellularLocation>
        <location evidence="1">Cell membrane</location>
        <topology evidence="1">Multi-pass membrane protein</topology>
    </subcellularLocation>
</comment>
<dbReference type="GO" id="GO:1990573">
    <property type="term" value="P:potassium ion import across plasma membrane"/>
    <property type="evidence" value="ECO:0007669"/>
    <property type="project" value="TreeGrafter"/>
</dbReference>
<dbReference type="Ensembl" id="ENSSRHT00000015041.1">
    <property type="protein sequence ID" value="ENSSRHP00000014546.1"/>
    <property type="gene ID" value="ENSSRHG00000008119.1"/>
</dbReference>
<keyword evidence="10" id="KW-1185">Reference proteome</keyword>
<dbReference type="AlphaFoldDB" id="A0A673GMH7"/>
<dbReference type="GO" id="GO:0006884">
    <property type="term" value="P:cell volume homeostasis"/>
    <property type="evidence" value="ECO:0007669"/>
    <property type="project" value="TreeGrafter"/>
</dbReference>
<evidence type="ECO:0000256" key="6">
    <source>
        <dbReference type="SAM" id="MobiDB-lite"/>
    </source>
</evidence>
<reference evidence="9" key="2">
    <citation type="submission" date="2025-09" db="UniProtKB">
        <authorList>
            <consortium name="Ensembl"/>
        </authorList>
    </citation>
    <scope>IDENTIFICATION</scope>
</reference>
<protein>
    <submittedName>
        <fullName evidence="9">Solute carrier family 12 member 1</fullName>
    </submittedName>
</protein>
<evidence type="ECO:0000256" key="4">
    <source>
        <dbReference type="ARBA" id="ARBA00022989"/>
    </source>
</evidence>
<reference evidence="9" key="1">
    <citation type="submission" date="2025-08" db="UniProtKB">
        <authorList>
            <consortium name="Ensembl"/>
        </authorList>
    </citation>
    <scope>IDENTIFICATION</scope>
</reference>
<evidence type="ECO:0000256" key="5">
    <source>
        <dbReference type="ARBA" id="ARBA00023136"/>
    </source>
</evidence>
<dbReference type="InterPro" id="IPR004842">
    <property type="entry name" value="SLC12A_fam"/>
</dbReference>
<sequence>MENPGFERSKDDPPQYEETSFCRNGFNNGERRAVRPSVASAFGHNTLDRVPNVDFYRNTASISGHRAVRPSLQELHDVFQKVSHTLNCDREGADTSTLGDVESIIPLDDKGAGGIVKFGWIKGVLVRCMLNIWGVMLFIRLSWVFGQAGIAWNGAL</sequence>
<evidence type="ECO:0000256" key="7">
    <source>
        <dbReference type="SAM" id="Phobius"/>
    </source>
</evidence>
<proteinExistence type="predicted"/>
<dbReference type="GO" id="GO:0055064">
    <property type="term" value="P:chloride ion homeostasis"/>
    <property type="evidence" value="ECO:0007669"/>
    <property type="project" value="TreeGrafter"/>
</dbReference>
<dbReference type="PANTHER" id="PTHR11827">
    <property type="entry name" value="SOLUTE CARRIER FAMILY 12, CATION COTRANSPORTERS"/>
    <property type="match status" value="1"/>
</dbReference>
<keyword evidence="5 7" id="KW-0472">Membrane</keyword>
<evidence type="ECO:0000313" key="9">
    <source>
        <dbReference type="Ensembl" id="ENSSRHP00000014546.1"/>
    </source>
</evidence>
<dbReference type="PANTHER" id="PTHR11827:SF93">
    <property type="entry name" value="SOLUTE CARRIER FAMILY 12 MEMBER 1"/>
    <property type="match status" value="1"/>
</dbReference>
<feature type="transmembrane region" description="Helical" evidence="7">
    <location>
        <begin position="130"/>
        <end position="152"/>
    </location>
</feature>
<dbReference type="Proteomes" id="UP000472270">
    <property type="component" value="Unassembled WGS sequence"/>
</dbReference>
<dbReference type="InterPro" id="IPR013612">
    <property type="entry name" value="AA_permease_N"/>
</dbReference>
<feature type="compositionally biased region" description="Basic and acidic residues" evidence="6">
    <location>
        <begin position="1"/>
        <end position="13"/>
    </location>
</feature>
<accession>A0A673GMH7</accession>
<dbReference type="Pfam" id="PF08403">
    <property type="entry name" value="AA_permease_N"/>
    <property type="match status" value="1"/>
</dbReference>
<keyword evidence="3 7" id="KW-0812">Transmembrane</keyword>
<dbReference type="GO" id="GO:0055078">
    <property type="term" value="P:sodium ion homeostasis"/>
    <property type="evidence" value="ECO:0007669"/>
    <property type="project" value="TreeGrafter"/>
</dbReference>
<evidence type="ECO:0000256" key="2">
    <source>
        <dbReference type="ARBA" id="ARBA00022448"/>
    </source>
</evidence>
<dbReference type="GO" id="GO:0008511">
    <property type="term" value="F:sodium:potassium:chloride symporter activity"/>
    <property type="evidence" value="ECO:0007669"/>
    <property type="project" value="TreeGrafter"/>
</dbReference>
<dbReference type="GO" id="GO:0016324">
    <property type="term" value="C:apical plasma membrane"/>
    <property type="evidence" value="ECO:0007669"/>
    <property type="project" value="TreeGrafter"/>
</dbReference>